<reference evidence="1" key="1">
    <citation type="submission" date="2021-02" db="EMBL/GenBank/DDBJ databases">
        <authorList>
            <consortium name="DOE Joint Genome Institute"/>
            <person name="Ahrendt S."/>
            <person name="Looney B.P."/>
            <person name="Miyauchi S."/>
            <person name="Morin E."/>
            <person name="Drula E."/>
            <person name="Courty P.E."/>
            <person name="Chicoki N."/>
            <person name="Fauchery L."/>
            <person name="Kohler A."/>
            <person name="Kuo A."/>
            <person name="Labutti K."/>
            <person name="Pangilinan J."/>
            <person name="Lipzen A."/>
            <person name="Riley R."/>
            <person name="Andreopoulos W."/>
            <person name="He G."/>
            <person name="Johnson J."/>
            <person name="Barry K.W."/>
            <person name="Grigoriev I.V."/>
            <person name="Nagy L."/>
            <person name="Hibbett D."/>
            <person name="Henrissat B."/>
            <person name="Matheny P.B."/>
            <person name="Labbe J."/>
            <person name="Martin F."/>
        </authorList>
    </citation>
    <scope>NUCLEOTIDE SEQUENCE</scope>
    <source>
        <strain evidence="1">FP105234-sp</strain>
    </source>
</reference>
<accession>A0ACB8R720</accession>
<evidence type="ECO:0000313" key="2">
    <source>
        <dbReference type="Proteomes" id="UP000814033"/>
    </source>
</evidence>
<gene>
    <name evidence="1" type="ORF">FA95DRAFT_1450432</name>
</gene>
<reference evidence="1" key="2">
    <citation type="journal article" date="2022" name="New Phytol.">
        <title>Evolutionary transition to the ectomycorrhizal habit in the genomes of a hyperdiverse lineage of mushroom-forming fungi.</title>
        <authorList>
            <person name="Looney B."/>
            <person name="Miyauchi S."/>
            <person name="Morin E."/>
            <person name="Drula E."/>
            <person name="Courty P.E."/>
            <person name="Kohler A."/>
            <person name="Kuo A."/>
            <person name="LaButti K."/>
            <person name="Pangilinan J."/>
            <person name="Lipzen A."/>
            <person name="Riley R."/>
            <person name="Andreopoulos W."/>
            <person name="He G."/>
            <person name="Johnson J."/>
            <person name="Nolan M."/>
            <person name="Tritt A."/>
            <person name="Barry K.W."/>
            <person name="Grigoriev I.V."/>
            <person name="Nagy L.G."/>
            <person name="Hibbett D."/>
            <person name="Henrissat B."/>
            <person name="Matheny P.B."/>
            <person name="Labbe J."/>
            <person name="Martin F.M."/>
        </authorList>
    </citation>
    <scope>NUCLEOTIDE SEQUENCE</scope>
    <source>
        <strain evidence="1">FP105234-sp</strain>
    </source>
</reference>
<sequence>TPAIRRPDNVYYVSEESTGRVVQCRTLPKLRPVNSDNFPILTELDIQRYEVHSAARRNFRETDWKIFQAALRSRQGTAGTAREITTDEEFDRSLATLENALSEAVQRGVPHAKTTPYSKRWWTKSLTDKRCDVQRL</sequence>
<feature type="non-terminal residue" evidence="1">
    <location>
        <position position="136"/>
    </location>
</feature>
<feature type="non-terminal residue" evidence="1">
    <location>
        <position position="1"/>
    </location>
</feature>
<organism evidence="1 2">
    <name type="scientific">Auriscalpium vulgare</name>
    <dbReference type="NCBI Taxonomy" id="40419"/>
    <lineage>
        <taxon>Eukaryota</taxon>
        <taxon>Fungi</taxon>
        <taxon>Dikarya</taxon>
        <taxon>Basidiomycota</taxon>
        <taxon>Agaricomycotina</taxon>
        <taxon>Agaricomycetes</taxon>
        <taxon>Russulales</taxon>
        <taxon>Auriscalpiaceae</taxon>
        <taxon>Auriscalpium</taxon>
    </lineage>
</organism>
<comment type="caution">
    <text evidence="1">The sequence shown here is derived from an EMBL/GenBank/DDBJ whole genome shotgun (WGS) entry which is preliminary data.</text>
</comment>
<keyword evidence="2" id="KW-1185">Reference proteome</keyword>
<dbReference type="EMBL" id="MU276273">
    <property type="protein sequence ID" value="KAI0039697.1"/>
    <property type="molecule type" value="Genomic_DNA"/>
</dbReference>
<name>A0ACB8R720_9AGAM</name>
<proteinExistence type="predicted"/>
<protein>
    <submittedName>
        <fullName evidence="1">Uncharacterized protein</fullName>
    </submittedName>
</protein>
<dbReference type="Proteomes" id="UP000814033">
    <property type="component" value="Unassembled WGS sequence"/>
</dbReference>
<evidence type="ECO:0000313" key="1">
    <source>
        <dbReference type="EMBL" id="KAI0039697.1"/>
    </source>
</evidence>